<dbReference type="Proteomes" id="UP000642265">
    <property type="component" value="Unassembled WGS sequence"/>
</dbReference>
<evidence type="ECO:0000313" key="8">
    <source>
        <dbReference type="Proteomes" id="UP000441102"/>
    </source>
</evidence>
<dbReference type="Gene3D" id="3.40.190.10">
    <property type="entry name" value="Periplasmic binding protein-like II"/>
    <property type="match status" value="2"/>
</dbReference>
<dbReference type="InterPro" id="IPR015168">
    <property type="entry name" value="SsuA/THI5"/>
</dbReference>
<comment type="similarity">
    <text evidence="2">Belongs to the bacterial solute-binding protein SsuA/TauA family.</text>
</comment>
<accession>A0A011UIS2</accession>
<evidence type="ECO:0000256" key="1">
    <source>
        <dbReference type="ARBA" id="ARBA00004418"/>
    </source>
</evidence>
<dbReference type="EMBL" id="WBWX01000003">
    <property type="protein sequence ID" value="KAB2799316.1"/>
    <property type="molecule type" value="Genomic_DNA"/>
</dbReference>
<evidence type="ECO:0000313" key="7">
    <source>
        <dbReference type="EMBL" id="MBE0564170.1"/>
    </source>
</evidence>
<comment type="caution">
    <text evidence="7">The sequence shown here is derived from an EMBL/GenBank/DDBJ whole genome shotgun (WGS) entry which is preliminary data.</text>
</comment>
<dbReference type="Proteomes" id="UP000441102">
    <property type="component" value="Unassembled WGS sequence"/>
</dbReference>
<dbReference type="PROSITE" id="PS51318">
    <property type="entry name" value="TAT"/>
    <property type="match status" value="1"/>
</dbReference>
<evidence type="ECO:0000313" key="5">
    <source>
        <dbReference type="EMBL" id="KAB2767101.1"/>
    </source>
</evidence>
<feature type="domain" description="SsuA/THI5-like" evidence="4">
    <location>
        <begin position="41"/>
        <end position="252"/>
    </location>
</feature>
<dbReference type="Proteomes" id="UP000481876">
    <property type="component" value="Unassembled WGS sequence"/>
</dbReference>
<evidence type="ECO:0000256" key="3">
    <source>
        <dbReference type="ARBA" id="ARBA00022729"/>
    </source>
</evidence>
<dbReference type="GeneID" id="61314923"/>
<dbReference type="SUPFAM" id="SSF53850">
    <property type="entry name" value="Periplasmic binding protein-like II"/>
    <property type="match status" value="1"/>
</dbReference>
<gene>
    <name evidence="5" type="ORF">F9L04_15005</name>
    <name evidence="6" type="ORF">F9L06_12130</name>
    <name evidence="7" type="ORF">IH622_25620</name>
</gene>
<reference evidence="7" key="3">
    <citation type="submission" date="2020-10" db="EMBL/GenBank/DDBJ databases">
        <title>Enrichment of novel Verrucomicrobia, Bacteroidetes and Krumholzibacteria in an oxygen-limited, methane- and iron-fed bioreactor inoculated with Bothnian Sea sediments.</title>
        <authorList>
            <person name="Martins P.D."/>
            <person name="de Jong A."/>
            <person name="Lenstra W.K."/>
            <person name="van Helmond N.A.G.M."/>
            <person name="Slomp C.P."/>
            <person name="Jetten M.S.M."/>
            <person name="Welte C.U."/>
            <person name="Rasigraf O."/>
        </authorList>
    </citation>
    <scope>NUCLEOTIDE SEQUENCE</scope>
    <source>
        <strain evidence="7">MAG47</strain>
    </source>
</reference>
<proteinExistence type="inferred from homology"/>
<dbReference type="PANTHER" id="PTHR30024">
    <property type="entry name" value="ALIPHATIC SULFONATES-BINDING PROTEIN-RELATED"/>
    <property type="match status" value="1"/>
</dbReference>
<reference evidence="7" key="2">
    <citation type="submission" date="2020-09" db="EMBL/GenBank/DDBJ databases">
        <authorList>
            <person name="Dalcin Martins P."/>
        </authorList>
    </citation>
    <scope>NUCLEOTIDE SEQUENCE</scope>
    <source>
        <strain evidence="7">MAG47</strain>
    </source>
</reference>
<comment type="subcellular location">
    <subcellularLocation>
        <location evidence="1">Periplasm</location>
    </subcellularLocation>
</comment>
<dbReference type="RefSeq" id="WP_010658792.1">
    <property type="nucleotide sequence ID" value="NZ_CP044971.1"/>
</dbReference>
<dbReference type="InterPro" id="IPR006311">
    <property type="entry name" value="TAT_signal"/>
</dbReference>
<dbReference type="EMBL" id="WBWS01000015">
    <property type="protein sequence ID" value="KAB2767101.1"/>
    <property type="molecule type" value="Genomic_DNA"/>
</dbReference>
<dbReference type="PANTHER" id="PTHR30024:SF47">
    <property type="entry name" value="TAURINE-BINDING PERIPLASMIC PROTEIN"/>
    <property type="match status" value="1"/>
</dbReference>
<protein>
    <submittedName>
        <fullName evidence="7">ABC transporter substrate-binding protein</fullName>
    </submittedName>
</protein>
<evidence type="ECO:0000256" key="2">
    <source>
        <dbReference type="ARBA" id="ARBA00010742"/>
    </source>
</evidence>
<reference evidence="8 9" key="1">
    <citation type="submission" date="2019-09" db="EMBL/GenBank/DDBJ databases">
        <title>Taxonomic organization of the family Brucellaceae based on a phylogenomic approach.</title>
        <authorList>
            <person name="Leclercq S."/>
            <person name="Cloeckaert A."/>
            <person name="Zygmunt M.S."/>
        </authorList>
    </citation>
    <scope>NUCLEOTIDE SEQUENCE [LARGE SCALE GENOMIC DNA]</scope>
    <source>
        <strain evidence="6 8">CCUG 34461</strain>
        <strain evidence="5 9">LMG 3313</strain>
    </source>
</reference>
<evidence type="ECO:0000313" key="9">
    <source>
        <dbReference type="Proteomes" id="UP000481876"/>
    </source>
</evidence>
<evidence type="ECO:0000313" key="6">
    <source>
        <dbReference type="EMBL" id="KAB2799316.1"/>
    </source>
</evidence>
<sequence>MDFTLTRRQTLMGLGALGISTAFGSPARAATRNLAVLHLASHAPSYIAHERGYFKDAGLDIELKFFEAAQPMAVAIASGDADFGVTAMSGGLISLADKGAIKVIGGALAEEKGITGNVILASNKAYEGGLTEPSKLAGHSFGITTAGSSFHFMAHKIAKANNIPLSEIQLRPLQKLGAVVGALSTGQIDSWAIQPNIAKKLIREGAAKQIGLVSDYAPDYQVTTAFTSTKNASDERAMTEAFVKAYSKAIDDYNAAFVDNTADDAARDDIAKIVHKYVESDSPFETAKQNLIDGAMRINKGLALSLNSCVEQLDWFRSEGMVKEAVTQEKLFDTSYVKTI</sequence>
<evidence type="ECO:0000259" key="4">
    <source>
        <dbReference type="Pfam" id="PF09084"/>
    </source>
</evidence>
<dbReference type="Pfam" id="PF09084">
    <property type="entry name" value="NMT1"/>
    <property type="match status" value="1"/>
</dbReference>
<organism evidence="7 10">
    <name type="scientific">Brucella anthropi</name>
    <name type="common">Ochrobactrum anthropi</name>
    <dbReference type="NCBI Taxonomy" id="529"/>
    <lineage>
        <taxon>Bacteria</taxon>
        <taxon>Pseudomonadati</taxon>
        <taxon>Pseudomonadota</taxon>
        <taxon>Alphaproteobacteria</taxon>
        <taxon>Hyphomicrobiales</taxon>
        <taxon>Brucellaceae</taxon>
        <taxon>Brucella/Ochrobactrum group</taxon>
        <taxon>Brucella</taxon>
    </lineage>
</organism>
<dbReference type="EMBL" id="JACZKO010000071">
    <property type="protein sequence ID" value="MBE0564170.1"/>
    <property type="molecule type" value="Genomic_DNA"/>
</dbReference>
<evidence type="ECO:0000313" key="10">
    <source>
        <dbReference type="Proteomes" id="UP000642265"/>
    </source>
</evidence>
<dbReference type="GO" id="GO:0042918">
    <property type="term" value="P:alkanesulfonate transmembrane transport"/>
    <property type="evidence" value="ECO:0007669"/>
    <property type="project" value="TreeGrafter"/>
</dbReference>
<dbReference type="AlphaFoldDB" id="A0A011UIS2"/>
<dbReference type="GO" id="GO:0042597">
    <property type="term" value="C:periplasmic space"/>
    <property type="evidence" value="ECO:0007669"/>
    <property type="project" value="UniProtKB-SubCell"/>
</dbReference>
<keyword evidence="3" id="KW-0732">Signal</keyword>
<name>A0A011UIS2_BRUAN</name>